<proteinExistence type="predicted"/>
<evidence type="ECO:0000259" key="9">
    <source>
        <dbReference type="PROSITE" id="PS50972"/>
    </source>
</evidence>
<dbReference type="GO" id="GO:0046656">
    <property type="term" value="P:folic acid biosynthetic process"/>
    <property type="evidence" value="ECO:0007669"/>
    <property type="project" value="UniProtKB-KW"/>
</dbReference>
<dbReference type="PROSITE" id="PS00793">
    <property type="entry name" value="DHPS_2"/>
    <property type="match status" value="1"/>
</dbReference>
<dbReference type="AlphaFoldDB" id="A0A7G1Q7S7"/>
<sequence>MTPDSFFDGGKYLDIDRAIQKAHQMVSEGAGIIDIGGESTQPGSESVSIDLEIQRTIPIIKILSQELSVPISIDTSKPEVMEAAIEAGASFINDINALRTKGALEVASDLKVPICLMHMQGTPKTMQINPHYHNVVEEVKNFFIDRINICTQYGISHEYLILDPGFGFGKNVTHNLLLLKYLNSICSIGFPVLVGISRKSFIGALLDDPIENRLYGSVSLAALAIWEGAKIIRTHDVRVTRQILTLYDRVMKANNQRE</sequence>
<evidence type="ECO:0000313" key="11">
    <source>
        <dbReference type="Proteomes" id="UP000516072"/>
    </source>
</evidence>
<evidence type="ECO:0000256" key="2">
    <source>
        <dbReference type="ARBA" id="ARBA00001946"/>
    </source>
</evidence>
<dbReference type="InterPro" id="IPR011005">
    <property type="entry name" value="Dihydropteroate_synth-like_sf"/>
</dbReference>
<comment type="cofactor">
    <cofactor evidence="2">
        <name>Mg(2+)</name>
        <dbReference type="ChEBI" id="CHEBI:18420"/>
    </cofactor>
</comment>
<evidence type="ECO:0000256" key="5">
    <source>
        <dbReference type="ARBA" id="ARBA00022679"/>
    </source>
</evidence>
<dbReference type="CDD" id="cd00739">
    <property type="entry name" value="DHPS"/>
    <property type="match status" value="1"/>
</dbReference>
<dbReference type="EC" id="2.5.1.15" evidence="4"/>
<name>A0A7G1Q7S7_9GAMM</name>
<dbReference type="InterPro" id="IPR000489">
    <property type="entry name" value="Pterin-binding_dom"/>
</dbReference>
<accession>A0A7G1Q7S7</accession>
<comment type="pathway">
    <text evidence="3">Cofactor biosynthesis; tetrahydrofolate biosynthesis; 7,8-dihydrofolate from 2-amino-4-hydroxy-6-hydroxymethyl-7,8-dihydropteridine diphosphate and 4-aminobenzoate: step 1/2.</text>
</comment>
<keyword evidence="8" id="KW-0289">Folate biosynthesis</keyword>
<feature type="domain" description="Pterin-binding" evidence="9">
    <location>
        <begin position="1"/>
        <end position="245"/>
    </location>
</feature>
<dbReference type="GO" id="GO:0005829">
    <property type="term" value="C:cytosol"/>
    <property type="evidence" value="ECO:0007669"/>
    <property type="project" value="TreeGrafter"/>
</dbReference>
<reference evidence="10 11" key="1">
    <citation type="submission" date="2020-03" db="EMBL/GenBank/DDBJ databases">
        <authorList>
            <person name="Picone N."/>
        </authorList>
    </citation>
    <scope>NUCLEOTIDE SEQUENCE [LARGE SCALE GENOMIC DNA]</scope>
    <source>
        <strain evidence="10">NSCAC1</strain>
    </source>
</reference>
<dbReference type="SUPFAM" id="SSF51717">
    <property type="entry name" value="Dihydropteroate synthetase-like"/>
    <property type="match status" value="1"/>
</dbReference>
<evidence type="ECO:0000256" key="4">
    <source>
        <dbReference type="ARBA" id="ARBA00012458"/>
    </source>
</evidence>
<dbReference type="GO" id="GO:0046654">
    <property type="term" value="P:tetrahydrofolate biosynthetic process"/>
    <property type="evidence" value="ECO:0007669"/>
    <property type="project" value="TreeGrafter"/>
</dbReference>
<keyword evidence="6" id="KW-0479">Metal-binding</keyword>
<dbReference type="GO" id="GO:0004156">
    <property type="term" value="F:dihydropteroate synthase activity"/>
    <property type="evidence" value="ECO:0007669"/>
    <property type="project" value="UniProtKB-EC"/>
</dbReference>
<evidence type="ECO:0000256" key="3">
    <source>
        <dbReference type="ARBA" id="ARBA00004763"/>
    </source>
</evidence>
<dbReference type="Pfam" id="PF00809">
    <property type="entry name" value="Pterin_bind"/>
    <property type="match status" value="1"/>
</dbReference>
<gene>
    <name evidence="10" type="primary">folP</name>
    <name evidence="10" type="ORF">NSCAC_0231</name>
</gene>
<dbReference type="PANTHER" id="PTHR20941">
    <property type="entry name" value="FOLATE SYNTHESIS PROTEINS"/>
    <property type="match status" value="1"/>
</dbReference>
<dbReference type="PANTHER" id="PTHR20941:SF1">
    <property type="entry name" value="FOLIC ACID SYNTHESIS PROTEIN FOL1"/>
    <property type="match status" value="1"/>
</dbReference>
<keyword evidence="5 10" id="KW-0808">Transferase</keyword>
<dbReference type="PROSITE" id="PS50972">
    <property type="entry name" value="PTERIN_BINDING"/>
    <property type="match status" value="1"/>
</dbReference>
<evidence type="ECO:0000256" key="8">
    <source>
        <dbReference type="ARBA" id="ARBA00022909"/>
    </source>
</evidence>
<evidence type="ECO:0000256" key="7">
    <source>
        <dbReference type="ARBA" id="ARBA00022842"/>
    </source>
</evidence>
<evidence type="ECO:0000313" key="10">
    <source>
        <dbReference type="EMBL" id="CAB1274563.1"/>
    </source>
</evidence>
<dbReference type="NCBIfam" id="TIGR01496">
    <property type="entry name" value="DHPS"/>
    <property type="match status" value="1"/>
</dbReference>
<dbReference type="Gene3D" id="3.20.20.20">
    <property type="entry name" value="Dihydropteroate synthase-like"/>
    <property type="match status" value="1"/>
</dbReference>
<evidence type="ECO:0000256" key="6">
    <source>
        <dbReference type="ARBA" id="ARBA00022723"/>
    </source>
</evidence>
<keyword evidence="7" id="KW-0460">Magnesium</keyword>
<evidence type="ECO:0000256" key="1">
    <source>
        <dbReference type="ARBA" id="ARBA00000012"/>
    </source>
</evidence>
<dbReference type="GO" id="GO:0046872">
    <property type="term" value="F:metal ion binding"/>
    <property type="evidence" value="ECO:0007669"/>
    <property type="project" value="UniProtKB-KW"/>
</dbReference>
<keyword evidence="11" id="KW-1185">Reference proteome</keyword>
<dbReference type="InterPro" id="IPR045031">
    <property type="entry name" value="DHP_synth-like"/>
</dbReference>
<comment type="catalytic activity">
    <reaction evidence="1">
        <text>(7,8-dihydropterin-6-yl)methyl diphosphate + 4-aminobenzoate = 7,8-dihydropteroate + diphosphate</text>
        <dbReference type="Rhea" id="RHEA:19949"/>
        <dbReference type="ChEBI" id="CHEBI:17836"/>
        <dbReference type="ChEBI" id="CHEBI:17839"/>
        <dbReference type="ChEBI" id="CHEBI:33019"/>
        <dbReference type="ChEBI" id="CHEBI:72950"/>
        <dbReference type="EC" id="2.5.1.15"/>
    </reaction>
</comment>
<dbReference type="EMBL" id="LR778175">
    <property type="protein sequence ID" value="CAB1274563.1"/>
    <property type="molecule type" value="Genomic_DNA"/>
</dbReference>
<dbReference type="KEGG" id="ntg:NSCAC_0231"/>
<dbReference type="InterPro" id="IPR006390">
    <property type="entry name" value="DHP_synth_dom"/>
</dbReference>
<organism evidence="10 11">
    <name type="scientific">Candidatus Nitrosacidococcus tergens</name>
    <dbReference type="NCBI Taxonomy" id="553981"/>
    <lineage>
        <taxon>Bacteria</taxon>
        <taxon>Pseudomonadati</taxon>
        <taxon>Pseudomonadota</taxon>
        <taxon>Gammaproteobacteria</taxon>
        <taxon>Chromatiales</taxon>
        <taxon>Chromatiaceae</taxon>
        <taxon>Candidatus Nitrosacidococcus</taxon>
    </lineage>
</organism>
<dbReference type="Proteomes" id="UP000516072">
    <property type="component" value="Chromosome"/>
</dbReference>
<protein>
    <recommendedName>
        <fullName evidence="4">dihydropteroate synthase</fullName>
        <ecNumber evidence="4">2.5.1.15</ecNumber>
    </recommendedName>
</protein>